<dbReference type="InterPro" id="IPR012338">
    <property type="entry name" value="Beta-lactam/transpept-like"/>
</dbReference>
<keyword evidence="6" id="KW-0961">Cell wall biogenesis/degradation</keyword>
<evidence type="ECO:0000256" key="3">
    <source>
        <dbReference type="ARBA" id="ARBA00022801"/>
    </source>
</evidence>
<evidence type="ECO:0000256" key="10">
    <source>
        <dbReference type="SAM" id="SignalP"/>
    </source>
</evidence>
<dbReference type="InterPro" id="IPR018044">
    <property type="entry name" value="Peptidase_S11"/>
</dbReference>
<evidence type="ECO:0000259" key="11">
    <source>
        <dbReference type="Pfam" id="PF00768"/>
    </source>
</evidence>
<gene>
    <name evidence="12" type="ORF">CO174_00370</name>
</gene>
<evidence type="ECO:0000256" key="7">
    <source>
        <dbReference type="PIRSR" id="PIRSR618044-1"/>
    </source>
</evidence>
<reference evidence="13" key="1">
    <citation type="submission" date="2017-09" db="EMBL/GenBank/DDBJ databases">
        <title>Depth-based differentiation of microbial function through sediment-hosted aquifers and enrichment of novel symbionts in the deep terrestrial subsurface.</title>
        <authorList>
            <person name="Probst A.J."/>
            <person name="Ladd B."/>
            <person name="Jarett J.K."/>
            <person name="Geller-Mcgrath D.E."/>
            <person name="Sieber C.M.K."/>
            <person name="Emerson J.B."/>
            <person name="Anantharaman K."/>
            <person name="Thomas B.C."/>
            <person name="Malmstrom R."/>
            <person name="Stieglmeier M."/>
            <person name="Klingl A."/>
            <person name="Woyke T."/>
            <person name="Ryan C.M."/>
            <person name="Banfield J.F."/>
        </authorList>
    </citation>
    <scope>NUCLEOTIDE SEQUENCE [LARGE SCALE GENOMIC DNA]</scope>
</reference>
<feature type="active site" evidence="7">
    <location>
        <position position="158"/>
    </location>
</feature>
<dbReference type="SUPFAM" id="SSF56601">
    <property type="entry name" value="beta-lactamase/transpeptidase-like"/>
    <property type="match status" value="1"/>
</dbReference>
<feature type="active site" description="Acyl-ester intermediate" evidence="7">
    <location>
        <position position="103"/>
    </location>
</feature>
<dbReference type="EMBL" id="PFWU01000004">
    <property type="protein sequence ID" value="PJA46306.1"/>
    <property type="molecule type" value="Genomic_DNA"/>
</dbReference>
<keyword evidence="4" id="KW-0133">Cell shape</keyword>
<evidence type="ECO:0000256" key="4">
    <source>
        <dbReference type="ARBA" id="ARBA00022960"/>
    </source>
</evidence>
<sequence length="325" mass="35353">MIIKLFSQLMVAGMMLQFFPADAGQVEQLATLPDAPDRSFDLLEAYEFMSQLPQSSDVVTVPEKLDPNSLGVMTTAQSAVVMDRKSGEILFEKNVTEPRAIGSITKLMTAYVFLQGNPDLNALAAIESVDYRAGGRLNFSIGDTVTVGDLLMASLVSSDNSATTSLVRLSGMSQGDFVARMNEVAASIGMEHTTFADETGLSTKNQSVVTDLAIMLDHFLKNDTLRAFTQVASTTVVGASGRSYLLESTDELLTTFVNQDPYKIELAKTGYLPEAGYCLSTVFSYNDDQEIIVVVLGSDSKIGRFQDVKSLAVWAYDTFSWTNVR</sequence>
<dbReference type="GO" id="GO:0071555">
    <property type="term" value="P:cell wall organization"/>
    <property type="evidence" value="ECO:0007669"/>
    <property type="project" value="UniProtKB-KW"/>
</dbReference>
<comment type="caution">
    <text evidence="12">The sequence shown here is derived from an EMBL/GenBank/DDBJ whole genome shotgun (WGS) entry which is preliminary data.</text>
</comment>
<protein>
    <recommendedName>
        <fullName evidence="11">Peptidase S11 D-alanyl-D-alanine carboxypeptidase A N-terminal domain-containing protein</fullName>
    </recommendedName>
</protein>
<dbReference type="GO" id="GO:0009252">
    <property type="term" value="P:peptidoglycan biosynthetic process"/>
    <property type="evidence" value="ECO:0007669"/>
    <property type="project" value="UniProtKB-KW"/>
</dbReference>
<dbReference type="GO" id="GO:0008360">
    <property type="term" value="P:regulation of cell shape"/>
    <property type="evidence" value="ECO:0007669"/>
    <property type="project" value="UniProtKB-KW"/>
</dbReference>
<name>A0A2M7XEZ8_9BACT</name>
<dbReference type="Proteomes" id="UP000229385">
    <property type="component" value="Unassembled WGS sequence"/>
</dbReference>
<dbReference type="PANTHER" id="PTHR21581:SF26">
    <property type="entry name" value="D-ALANYL-D-ALANINE ENDOPEPTIDASE"/>
    <property type="match status" value="1"/>
</dbReference>
<comment type="similarity">
    <text evidence="1 9">Belongs to the peptidase S11 family.</text>
</comment>
<accession>A0A2M7XEZ8</accession>
<dbReference type="GO" id="GO:0009002">
    <property type="term" value="F:serine-type D-Ala-D-Ala carboxypeptidase activity"/>
    <property type="evidence" value="ECO:0007669"/>
    <property type="project" value="InterPro"/>
</dbReference>
<feature type="domain" description="Peptidase S11 D-alanyl-D-alanine carboxypeptidase A N-terminal" evidence="11">
    <location>
        <begin position="74"/>
        <end position="299"/>
    </location>
</feature>
<evidence type="ECO:0000256" key="6">
    <source>
        <dbReference type="ARBA" id="ARBA00023316"/>
    </source>
</evidence>
<keyword evidence="3" id="KW-0378">Hydrolase</keyword>
<evidence type="ECO:0000313" key="12">
    <source>
        <dbReference type="EMBL" id="PJA46306.1"/>
    </source>
</evidence>
<evidence type="ECO:0000313" key="13">
    <source>
        <dbReference type="Proteomes" id="UP000229385"/>
    </source>
</evidence>
<dbReference type="AlphaFoldDB" id="A0A2M7XEZ8"/>
<keyword evidence="5" id="KW-0573">Peptidoglycan synthesis</keyword>
<organism evidence="12 13">
    <name type="scientific">Candidatus Uhrbacteria bacterium CG_4_9_14_3_um_filter_50_9</name>
    <dbReference type="NCBI Taxonomy" id="1975035"/>
    <lineage>
        <taxon>Bacteria</taxon>
        <taxon>Candidatus Uhriibacteriota</taxon>
    </lineage>
</organism>
<evidence type="ECO:0000256" key="1">
    <source>
        <dbReference type="ARBA" id="ARBA00007164"/>
    </source>
</evidence>
<dbReference type="InterPro" id="IPR001967">
    <property type="entry name" value="Peptidase_S11_N"/>
</dbReference>
<dbReference type="GO" id="GO:0006508">
    <property type="term" value="P:proteolysis"/>
    <property type="evidence" value="ECO:0007669"/>
    <property type="project" value="InterPro"/>
</dbReference>
<dbReference type="PANTHER" id="PTHR21581">
    <property type="entry name" value="D-ALANYL-D-ALANINE CARBOXYPEPTIDASE"/>
    <property type="match status" value="1"/>
</dbReference>
<feature type="chain" id="PRO_5014831508" description="Peptidase S11 D-alanyl-D-alanine carboxypeptidase A N-terminal domain-containing protein" evidence="10">
    <location>
        <begin position="24"/>
        <end position="325"/>
    </location>
</feature>
<evidence type="ECO:0000256" key="9">
    <source>
        <dbReference type="RuleBase" id="RU004016"/>
    </source>
</evidence>
<dbReference type="PRINTS" id="PR00725">
    <property type="entry name" value="DADACBPTASE1"/>
</dbReference>
<feature type="active site" description="Proton acceptor" evidence="7">
    <location>
        <position position="106"/>
    </location>
</feature>
<feature type="binding site" evidence="8">
    <location>
        <position position="268"/>
    </location>
    <ligand>
        <name>substrate</name>
    </ligand>
</feature>
<evidence type="ECO:0000256" key="5">
    <source>
        <dbReference type="ARBA" id="ARBA00022984"/>
    </source>
</evidence>
<keyword evidence="2 10" id="KW-0732">Signal</keyword>
<evidence type="ECO:0000256" key="8">
    <source>
        <dbReference type="PIRSR" id="PIRSR618044-2"/>
    </source>
</evidence>
<dbReference type="Pfam" id="PF00768">
    <property type="entry name" value="Peptidase_S11"/>
    <property type="match status" value="1"/>
</dbReference>
<evidence type="ECO:0000256" key="2">
    <source>
        <dbReference type="ARBA" id="ARBA00022729"/>
    </source>
</evidence>
<feature type="signal peptide" evidence="10">
    <location>
        <begin position="1"/>
        <end position="23"/>
    </location>
</feature>
<proteinExistence type="inferred from homology"/>
<dbReference type="Gene3D" id="3.40.710.10">
    <property type="entry name" value="DD-peptidase/beta-lactamase superfamily"/>
    <property type="match status" value="1"/>
</dbReference>